<gene>
    <name evidence="2" type="ORF">E0F88_11320</name>
</gene>
<dbReference type="RefSeq" id="WP_131958336.1">
    <property type="nucleotide sequence ID" value="NZ_SMFL01000003.1"/>
</dbReference>
<feature type="signal peptide" evidence="1">
    <location>
        <begin position="1"/>
        <end position="21"/>
    </location>
</feature>
<dbReference type="CDD" id="cd12105">
    <property type="entry name" value="HmuY"/>
    <property type="match status" value="1"/>
</dbReference>
<organism evidence="2 3">
    <name type="scientific">Dyadobacter psychrotolerans</name>
    <dbReference type="NCBI Taxonomy" id="2541721"/>
    <lineage>
        <taxon>Bacteria</taxon>
        <taxon>Pseudomonadati</taxon>
        <taxon>Bacteroidota</taxon>
        <taxon>Cytophagia</taxon>
        <taxon>Cytophagales</taxon>
        <taxon>Spirosomataceae</taxon>
        <taxon>Dyadobacter</taxon>
    </lineage>
</organism>
<comment type="caution">
    <text evidence="2">The sequence shown here is derived from an EMBL/GenBank/DDBJ whole genome shotgun (WGS) entry which is preliminary data.</text>
</comment>
<evidence type="ECO:0000313" key="3">
    <source>
        <dbReference type="Proteomes" id="UP000294850"/>
    </source>
</evidence>
<dbReference type="PROSITE" id="PS51257">
    <property type="entry name" value="PROKAR_LIPOPROTEIN"/>
    <property type="match status" value="1"/>
</dbReference>
<dbReference type="Proteomes" id="UP000294850">
    <property type="component" value="Unassembled WGS sequence"/>
</dbReference>
<keyword evidence="1" id="KW-0732">Signal</keyword>
<name>A0A4R5DW30_9BACT</name>
<evidence type="ECO:0000256" key="1">
    <source>
        <dbReference type="SAM" id="SignalP"/>
    </source>
</evidence>
<accession>A0A4R5DW30</accession>
<dbReference type="InterPro" id="IPR025921">
    <property type="entry name" value="HmuY"/>
</dbReference>
<dbReference type="AlphaFoldDB" id="A0A4R5DW30"/>
<proteinExistence type="predicted"/>
<sequence length="459" mass="48741">MNKLIKPLLVFAFLGIFSACKDDEPPLPDNLAAFESTAQGFEGEQVEVKVVLSRAAEAATPISVSLTPTNLTYGTEFTTEPAATNNALALTVPAGATGVSFKILKKTGVLLDGDESIQFKIASVASPVLIGANTETKLSFKAIISDGTALQLNGLVGTESGASAGNSVFLDLSANTQIPAARDSWDLGFNSGAEFRVIINNTNVASAIEVNKNDINAVTAADLDITKLGLGQGAGTFALFDDVTGDLTKTVIKEVSATDADNKVYVINRAGGTGAVLPADQLYKVRVLRKGTGYTLQYAKLTETTFKTLDVTKDASFNFQFASLVKGTAVSVEPAKGRWDIVWGYSIYFTGTTPYAFSDLVFLNKYAGVTAAEVLTSTSTYDAFAESNLATITFSADRDVIGSKWRATTGTVGVKTDRFYLIKDSSGNVYKLRFISFHASDSGERGKPKLEYKLVKKAA</sequence>
<feature type="chain" id="PRO_5020767789" description="HmuY protein" evidence="1">
    <location>
        <begin position="22"/>
        <end position="459"/>
    </location>
</feature>
<reference evidence="2 3" key="1">
    <citation type="submission" date="2019-03" db="EMBL/GenBank/DDBJ databases">
        <title>Dyadobacter AR-3-6 sp. nov., isolated from arctic soil.</title>
        <authorList>
            <person name="Chaudhary D.K."/>
        </authorList>
    </citation>
    <scope>NUCLEOTIDE SEQUENCE [LARGE SCALE GENOMIC DNA]</scope>
    <source>
        <strain evidence="2 3">AR-3-6</strain>
    </source>
</reference>
<protein>
    <recommendedName>
        <fullName evidence="4">HmuY protein</fullName>
    </recommendedName>
</protein>
<dbReference type="Pfam" id="PF14064">
    <property type="entry name" value="HmuY"/>
    <property type="match status" value="1"/>
</dbReference>
<dbReference type="EMBL" id="SMFL01000003">
    <property type="protein sequence ID" value="TDE16804.1"/>
    <property type="molecule type" value="Genomic_DNA"/>
</dbReference>
<evidence type="ECO:0000313" key="2">
    <source>
        <dbReference type="EMBL" id="TDE16804.1"/>
    </source>
</evidence>
<dbReference type="OrthoDB" id="1091850at2"/>
<evidence type="ECO:0008006" key="4">
    <source>
        <dbReference type="Google" id="ProtNLM"/>
    </source>
</evidence>
<keyword evidence="3" id="KW-1185">Reference proteome</keyword>